<dbReference type="EC" id="3.1.1.11" evidence="5"/>
<evidence type="ECO:0000313" key="7">
    <source>
        <dbReference type="EMBL" id="EXG77731.1"/>
    </source>
</evidence>
<comment type="similarity">
    <text evidence="1">Belongs to the pectinesterase family.</text>
</comment>
<dbReference type="InterPro" id="IPR011050">
    <property type="entry name" value="Pectin_lyase_fold/virulence"/>
</dbReference>
<gene>
    <name evidence="7" type="ORF">XylorDRAFT_0075</name>
</gene>
<comment type="pathway">
    <text evidence="5">Glycan metabolism; pectin degradation; 2-dehydro-3-deoxy-D-gluconate from pectin: step 1/5.</text>
</comment>
<dbReference type="InterPro" id="IPR000070">
    <property type="entry name" value="Pectinesterase_cat"/>
</dbReference>
<dbReference type="PANTHER" id="PTHR31321:SF57">
    <property type="entry name" value="PECTINESTERASE 53-RELATED"/>
    <property type="match status" value="1"/>
</dbReference>
<feature type="signal peptide" evidence="5">
    <location>
        <begin position="1"/>
        <end position="18"/>
    </location>
</feature>
<protein>
    <recommendedName>
        <fullName evidence="5">Pectinesterase</fullName>
        <ecNumber evidence="5">3.1.1.11</ecNumber>
    </recommendedName>
</protein>
<evidence type="ECO:0000256" key="5">
    <source>
        <dbReference type="RuleBase" id="RU000589"/>
    </source>
</evidence>
<dbReference type="Gene3D" id="2.160.20.10">
    <property type="entry name" value="Single-stranded right-handed beta-helix, Pectin lyase-like"/>
    <property type="match status" value="1"/>
</dbReference>
<feature type="domain" description="Pectinesterase catalytic" evidence="6">
    <location>
        <begin position="30"/>
        <end position="314"/>
    </location>
</feature>
<organism evidence="7 8">
    <name type="scientific">Xylanibacter oryzae DSM 17970</name>
    <dbReference type="NCBI Taxonomy" id="915438"/>
    <lineage>
        <taxon>Bacteria</taxon>
        <taxon>Pseudomonadati</taxon>
        <taxon>Bacteroidota</taxon>
        <taxon>Bacteroidia</taxon>
        <taxon>Bacteroidales</taxon>
        <taxon>Prevotellaceae</taxon>
        <taxon>Xylanibacter</taxon>
    </lineage>
</organism>
<evidence type="ECO:0000256" key="4">
    <source>
        <dbReference type="PROSITE-ProRule" id="PRU10040"/>
    </source>
</evidence>
<feature type="active site" evidence="4">
    <location>
        <position position="186"/>
    </location>
</feature>
<dbReference type="RefSeq" id="WP_036875952.1">
    <property type="nucleotide sequence ID" value="NZ_KK073873.1"/>
</dbReference>
<dbReference type="EMBL" id="JFBS01000001">
    <property type="protein sequence ID" value="EXG77731.1"/>
    <property type="molecule type" value="Genomic_DNA"/>
</dbReference>
<evidence type="ECO:0000256" key="3">
    <source>
        <dbReference type="ARBA" id="ARBA00023085"/>
    </source>
</evidence>
<feature type="chain" id="PRO_5044994418" description="Pectinesterase" evidence="5">
    <location>
        <begin position="19"/>
        <end position="328"/>
    </location>
</feature>
<proteinExistence type="inferred from homology"/>
<dbReference type="PROSITE" id="PS00503">
    <property type="entry name" value="PECTINESTERASE_2"/>
    <property type="match status" value="1"/>
</dbReference>
<comment type="catalytic activity">
    <reaction evidence="5">
        <text>[(1-&gt;4)-alpha-D-galacturonosyl methyl ester](n) + n H2O = [(1-&gt;4)-alpha-D-galacturonosyl](n) + n methanol + n H(+)</text>
        <dbReference type="Rhea" id="RHEA:22380"/>
        <dbReference type="Rhea" id="RHEA-COMP:14570"/>
        <dbReference type="Rhea" id="RHEA-COMP:14573"/>
        <dbReference type="ChEBI" id="CHEBI:15377"/>
        <dbReference type="ChEBI" id="CHEBI:15378"/>
        <dbReference type="ChEBI" id="CHEBI:17790"/>
        <dbReference type="ChEBI" id="CHEBI:140522"/>
        <dbReference type="ChEBI" id="CHEBI:140523"/>
        <dbReference type="EC" id="3.1.1.11"/>
    </reaction>
</comment>
<name>A0ABN0RU24_9BACT</name>
<dbReference type="PANTHER" id="PTHR31321">
    <property type="entry name" value="ACYL-COA THIOESTER HYDROLASE YBHC-RELATED"/>
    <property type="match status" value="1"/>
</dbReference>
<dbReference type="Proteomes" id="UP000243438">
    <property type="component" value="Unassembled WGS sequence"/>
</dbReference>
<accession>A0ABN0RU24</accession>
<evidence type="ECO:0000256" key="2">
    <source>
        <dbReference type="ARBA" id="ARBA00022801"/>
    </source>
</evidence>
<reference evidence="7" key="1">
    <citation type="submission" date="2013-07" db="EMBL/GenBank/DDBJ databases">
        <authorList>
            <consortium name="DOE Joint Genome Institute"/>
            <person name="Anderson I."/>
            <person name="Huntemann M."/>
            <person name="Han J."/>
            <person name="Chen A."/>
            <person name="Kyrpides N."/>
            <person name="Mavromatis K."/>
            <person name="Markowitz V."/>
            <person name="Palaniappan K."/>
            <person name="Ivanova N."/>
            <person name="Schaumberg A."/>
            <person name="Pati A."/>
            <person name="Liolios K."/>
            <person name="Nordberg H.P."/>
            <person name="Cantor M.N."/>
            <person name="Hua S.X."/>
            <person name="Woyke T."/>
        </authorList>
    </citation>
    <scope>NUCLEOTIDE SEQUENCE [LARGE SCALE GENOMIC DNA]</scope>
    <source>
        <strain evidence="7">DSM 17970</strain>
    </source>
</reference>
<keyword evidence="3 5" id="KW-0063">Aspartyl esterase</keyword>
<dbReference type="SUPFAM" id="SSF51126">
    <property type="entry name" value="Pectin lyase-like"/>
    <property type="match status" value="1"/>
</dbReference>
<evidence type="ECO:0000256" key="1">
    <source>
        <dbReference type="ARBA" id="ARBA00008891"/>
    </source>
</evidence>
<evidence type="ECO:0000259" key="6">
    <source>
        <dbReference type="Pfam" id="PF01095"/>
    </source>
</evidence>
<keyword evidence="8" id="KW-1185">Reference proteome</keyword>
<sequence length="328" mass="37660">MKQVLLLTVFLLSFGIKASSANKYDNPDTLIIARDGTGQFRTIDEALEVCRAFMDYHKVIYVKKGTYKEKLIVPQWLNNIEIVGEDKDNTVITYDDHANIVIPGTDKKMGTFRTYTIKVEGNDITFKNITIENNAARLGQAVALHTEGDRLVFINCRFLGNQDTIYTGTAGTRLYFKDCYIEGTTDFIFGPSTAWFENCDIFSKINSYITAASTPADIQYGYIFNHCKLHAAEGVDKVYLGRPWRPYAYTLFMNCNMGKHIRQEGWFNWSNPDNEKTARYFEYNNNGEGAKTSTRVQWSHQLTRKDADKITLQNVFKINSNWIPRKQD</sequence>
<dbReference type="InterPro" id="IPR033131">
    <property type="entry name" value="Pectinesterase_Asp_AS"/>
</dbReference>
<dbReference type="Pfam" id="PF01095">
    <property type="entry name" value="Pectinesterase"/>
    <property type="match status" value="1"/>
</dbReference>
<keyword evidence="5" id="KW-0732">Signal</keyword>
<comment type="caution">
    <text evidence="7">The sequence shown here is derived from an EMBL/GenBank/DDBJ whole genome shotgun (WGS) entry which is preliminary data.</text>
</comment>
<keyword evidence="2 5" id="KW-0378">Hydrolase</keyword>
<evidence type="ECO:0000313" key="8">
    <source>
        <dbReference type="Proteomes" id="UP000243438"/>
    </source>
</evidence>
<dbReference type="InterPro" id="IPR012334">
    <property type="entry name" value="Pectin_lyas_fold"/>
</dbReference>